<evidence type="ECO:0000256" key="5">
    <source>
        <dbReference type="ARBA" id="ARBA00022630"/>
    </source>
</evidence>
<reference evidence="21 23" key="3">
    <citation type="submission" date="2018-06" db="EMBL/GenBank/DDBJ databases">
        <authorList>
            <consortium name="Pathogen Informatics"/>
            <person name="Doyle S."/>
        </authorList>
    </citation>
    <scope>NUCLEOTIDE SEQUENCE [LARGE SCALE GENOMIC DNA]</scope>
    <source>
        <strain evidence="21 23">NCTC7911</strain>
    </source>
</reference>
<comment type="catalytic activity">
    <reaction evidence="16 17">
        <text>a ubiquinone + n Na(+)(in) + NADH + H(+) = a ubiquinol + n Na(+)(out) + NAD(+)</text>
        <dbReference type="Rhea" id="RHEA:47748"/>
        <dbReference type="Rhea" id="RHEA-COMP:9565"/>
        <dbReference type="Rhea" id="RHEA-COMP:9566"/>
        <dbReference type="ChEBI" id="CHEBI:15378"/>
        <dbReference type="ChEBI" id="CHEBI:16389"/>
        <dbReference type="ChEBI" id="CHEBI:17976"/>
        <dbReference type="ChEBI" id="CHEBI:29101"/>
        <dbReference type="ChEBI" id="CHEBI:57540"/>
        <dbReference type="ChEBI" id="CHEBI:57945"/>
        <dbReference type="EC" id="7.2.1.1"/>
    </reaction>
</comment>
<dbReference type="HAMAP" id="MF_00427">
    <property type="entry name" value="NqrC"/>
    <property type="match status" value="1"/>
</dbReference>
<dbReference type="InterPro" id="IPR007329">
    <property type="entry name" value="FMN-bd"/>
</dbReference>
<evidence type="ECO:0000256" key="15">
    <source>
        <dbReference type="ARBA" id="ARBA00023201"/>
    </source>
</evidence>
<dbReference type="NCBIfam" id="TIGR01938">
    <property type="entry name" value="nqrC"/>
    <property type="match status" value="1"/>
</dbReference>
<comment type="similarity">
    <text evidence="16 17">Belongs to the NqrC family.</text>
</comment>
<keyword evidence="14 16" id="KW-0472">Membrane</keyword>
<sequence length="268" mass="28460">MSAKNSNVTTLVTALVLCLVCSVMVSAVAVGLKPQQTANSTLDFNKNVLIAAGKFDPNTESNAVVAERFKEFEVHLVNLETGKFATEEEAAQAGITDVANYDIAKAARTPSLSTPLENDIAAIGGKPKFGKAYVAKNASGEIETLVLPFHGAGLWGQIYGLLTLDKDFNTIKGVNFYQHKETPGLGSRITEEPWRAQWHDKKAHDDNGNVLMGVAKAGTAKPTEVNGISGATLTGRGVHNMVQFWLGKDGYQPFLDNLKAGTAGGKGA</sequence>
<evidence type="ECO:0000256" key="17">
    <source>
        <dbReference type="PIRNR" id="PIRNR009437"/>
    </source>
</evidence>
<dbReference type="GO" id="GO:0006814">
    <property type="term" value="P:sodium ion transport"/>
    <property type="evidence" value="ECO:0007669"/>
    <property type="project" value="UniProtKB-UniRule"/>
</dbReference>
<keyword evidence="7 16" id="KW-0812">Transmembrane</keyword>
<dbReference type="NCBIfam" id="NF003749">
    <property type="entry name" value="PRK05346.1-5"/>
    <property type="match status" value="1"/>
</dbReference>
<keyword evidence="12 16" id="KW-0406">Ion transport</keyword>
<keyword evidence="2 16" id="KW-1003">Cell membrane</keyword>
<evidence type="ECO:0000313" key="22">
    <source>
        <dbReference type="Proteomes" id="UP000191025"/>
    </source>
</evidence>
<keyword evidence="21" id="KW-0560">Oxidoreductase</keyword>
<evidence type="ECO:0000256" key="4">
    <source>
        <dbReference type="ARBA" id="ARBA00022553"/>
    </source>
</evidence>
<keyword evidence="11 16" id="KW-0915">Sodium</keyword>
<evidence type="ECO:0000256" key="12">
    <source>
        <dbReference type="ARBA" id="ARBA00023065"/>
    </source>
</evidence>
<dbReference type="AlphaFoldDB" id="A0A1V4GPX4"/>
<evidence type="ECO:0000256" key="8">
    <source>
        <dbReference type="ARBA" id="ARBA00022967"/>
    </source>
</evidence>
<evidence type="ECO:0000313" key="23">
    <source>
        <dbReference type="Proteomes" id="UP000254107"/>
    </source>
</evidence>
<evidence type="ECO:0000256" key="2">
    <source>
        <dbReference type="ARBA" id="ARBA00022475"/>
    </source>
</evidence>
<protein>
    <recommendedName>
        <fullName evidence="16 17">Na(+)-translocating NADH-quinone reductase subunit C</fullName>
        <shortName evidence="16 17">Na(+)-NQR subunit C</shortName>
        <shortName evidence="16 17">Na(+)-translocating NQR subunit C</shortName>
        <ecNumber evidence="16 17">7.2.1.1</ecNumber>
    </recommendedName>
    <alternativeName>
        <fullName evidence="16 17">NQR complex subunit C</fullName>
    </alternativeName>
    <alternativeName>
        <fullName evidence="16 17">NQR-1 subunit C</fullName>
    </alternativeName>
</protein>
<reference evidence="22" key="1">
    <citation type="submission" date="2017-03" db="EMBL/GenBank/DDBJ databases">
        <title>Draft genome sequence of Moraxella equi CCUG 4950T type strain.</title>
        <authorList>
            <person name="Salva-Serra F."/>
            <person name="Engstrom-Jakobsson H."/>
            <person name="Thorell K."/>
            <person name="Jaen-Luchoro D."/>
            <person name="Gonzales-Siles L."/>
            <person name="Karlsson R."/>
            <person name="Yazdan S."/>
            <person name="Boulund F."/>
            <person name="Johnning A."/>
            <person name="Engstrand L."/>
            <person name="Kristiansson E."/>
            <person name="Moore E."/>
        </authorList>
    </citation>
    <scope>NUCLEOTIDE SEQUENCE [LARGE SCALE GENOMIC DNA]</scope>
    <source>
        <strain evidence="22">CCUG 4441</strain>
    </source>
</reference>
<keyword evidence="18" id="KW-0732">Signal</keyword>
<organism evidence="20 22">
    <name type="scientific">Moraxella lacunata</name>
    <dbReference type="NCBI Taxonomy" id="477"/>
    <lineage>
        <taxon>Bacteria</taxon>
        <taxon>Pseudomonadati</taxon>
        <taxon>Pseudomonadota</taxon>
        <taxon>Gammaproteobacteria</taxon>
        <taxon>Moraxellales</taxon>
        <taxon>Moraxellaceae</taxon>
        <taxon>Moraxella</taxon>
    </lineage>
</organism>
<dbReference type="GO" id="GO:0005886">
    <property type="term" value="C:plasma membrane"/>
    <property type="evidence" value="ECO:0007669"/>
    <property type="project" value="UniProtKB-SubCell"/>
</dbReference>
<dbReference type="PIRSF" id="PIRSF009437">
    <property type="entry name" value="NQR-1_subunit_C"/>
    <property type="match status" value="1"/>
</dbReference>
<evidence type="ECO:0000256" key="13">
    <source>
        <dbReference type="ARBA" id="ARBA00023075"/>
    </source>
</evidence>
<keyword evidence="23" id="KW-1185">Reference proteome</keyword>
<keyword evidence="15 16" id="KW-0739">Sodium transport</keyword>
<dbReference type="Proteomes" id="UP000254107">
    <property type="component" value="Unassembled WGS sequence"/>
</dbReference>
<proteinExistence type="inferred from homology"/>
<keyword evidence="13 16" id="KW-0830">Ubiquinone</keyword>
<feature type="modified residue" description="FMN phosphoryl threonine" evidence="16">
    <location>
        <position position="232"/>
    </location>
</feature>
<evidence type="ECO:0000256" key="9">
    <source>
        <dbReference type="ARBA" id="ARBA00022989"/>
    </source>
</evidence>
<evidence type="ECO:0000256" key="3">
    <source>
        <dbReference type="ARBA" id="ARBA00022519"/>
    </source>
</evidence>
<evidence type="ECO:0000313" key="20">
    <source>
        <dbReference type="EMBL" id="OPH34480.1"/>
    </source>
</evidence>
<keyword evidence="3" id="KW-0997">Cell inner membrane</keyword>
<evidence type="ECO:0000256" key="16">
    <source>
        <dbReference type="HAMAP-Rule" id="MF_00427"/>
    </source>
</evidence>
<dbReference type="GO" id="GO:0016655">
    <property type="term" value="F:oxidoreductase activity, acting on NAD(P)H, quinone or similar compound as acceptor"/>
    <property type="evidence" value="ECO:0007669"/>
    <property type="project" value="UniProtKB-UniRule"/>
</dbReference>
<dbReference type="EMBL" id="MXAN01000083">
    <property type="protein sequence ID" value="OPH34480.1"/>
    <property type="molecule type" value="Genomic_DNA"/>
</dbReference>
<keyword evidence="10 16" id="KW-0520">NAD</keyword>
<evidence type="ECO:0000256" key="14">
    <source>
        <dbReference type="ARBA" id="ARBA00023136"/>
    </source>
</evidence>
<dbReference type="InterPro" id="IPR010204">
    <property type="entry name" value="NqrC"/>
</dbReference>
<gene>
    <name evidence="16 21" type="primary">nqrC</name>
    <name evidence="20" type="ORF">B5J94_11290</name>
    <name evidence="21" type="ORF">NCTC7911_02227</name>
</gene>
<reference evidence="20" key="2">
    <citation type="submission" date="2017-03" db="EMBL/GenBank/DDBJ databases">
        <authorList>
            <person name="Afonso C.L."/>
            <person name="Miller P.J."/>
            <person name="Scott M.A."/>
            <person name="Spackman E."/>
            <person name="Goraichik I."/>
            <person name="Dimitrov K.M."/>
            <person name="Suarez D.L."/>
            <person name="Swayne D.E."/>
        </authorList>
    </citation>
    <scope>NUCLEOTIDE SEQUENCE</scope>
    <source>
        <strain evidence="20">CCUG 4441</strain>
    </source>
</reference>
<dbReference type="GO" id="GO:0010181">
    <property type="term" value="F:FMN binding"/>
    <property type="evidence" value="ECO:0007669"/>
    <property type="project" value="UniProtKB-UniRule"/>
</dbReference>
<accession>A0A1V4GPX4</accession>
<feature type="domain" description="FMN-binding" evidence="19">
    <location>
        <begin position="153"/>
        <end position="249"/>
    </location>
</feature>
<evidence type="ECO:0000313" key="21">
    <source>
        <dbReference type="EMBL" id="STZ00816.1"/>
    </source>
</evidence>
<evidence type="ECO:0000256" key="6">
    <source>
        <dbReference type="ARBA" id="ARBA00022643"/>
    </source>
</evidence>
<evidence type="ECO:0000256" key="18">
    <source>
        <dbReference type="SAM" id="SignalP"/>
    </source>
</evidence>
<keyword evidence="8 16" id="KW-1278">Translocase</keyword>
<dbReference type="Pfam" id="PF04205">
    <property type="entry name" value="FMN_bind"/>
    <property type="match status" value="1"/>
</dbReference>
<keyword evidence="5 16" id="KW-0285">Flavoprotein</keyword>
<comment type="subunit">
    <text evidence="16 17">Composed of six subunits; NqrA, NqrB, NqrC, NqrD, NqrE and NqrF.</text>
</comment>
<feature type="signal peptide" evidence="18">
    <location>
        <begin position="1"/>
        <end position="29"/>
    </location>
</feature>
<dbReference type="PANTHER" id="PTHR37838:SF1">
    <property type="entry name" value="NA(+)-TRANSLOCATING NADH-QUINONE REDUCTASE SUBUNIT C"/>
    <property type="match status" value="1"/>
</dbReference>
<comment type="cofactor">
    <cofactor evidence="16 17">
        <name>FMN</name>
        <dbReference type="ChEBI" id="CHEBI:58210"/>
    </cofactor>
</comment>
<feature type="chain" id="PRO_5044566794" description="Na(+)-translocating NADH-quinone reductase subunit C" evidence="18">
    <location>
        <begin position="30"/>
        <end position="268"/>
    </location>
</feature>
<keyword evidence="6 16" id="KW-0288">FMN</keyword>
<evidence type="ECO:0000256" key="10">
    <source>
        <dbReference type="ARBA" id="ARBA00023027"/>
    </source>
</evidence>
<evidence type="ECO:0000256" key="7">
    <source>
        <dbReference type="ARBA" id="ARBA00022692"/>
    </source>
</evidence>
<dbReference type="EMBL" id="UGQC01000001">
    <property type="protein sequence ID" value="STZ00816.1"/>
    <property type="molecule type" value="Genomic_DNA"/>
</dbReference>
<dbReference type="PANTHER" id="PTHR37838">
    <property type="entry name" value="NA(+)-TRANSLOCATING NADH-QUINONE REDUCTASE SUBUNIT C"/>
    <property type="match status" value="1"/>
</dbReference>
<dbReference type="RefSeq" id="WP_062499164.1">
    <property type="nucleotide sequence ID" value="NZ_MXAN01000083.1"/>
</dbReference>
<keyword evidence="1 16" id="KW-0813">Transport</keyword>
<evidence type="ECO:0000256" key="1">
    <source>
        <dbReference type="ARBA" id="ARBA00022448"/>
    </source>
</evidence>
<comment type="subcellular location">
    <subcellularLocation>
        <location evidence="16">Cell membrane</location>
        <topology evidence="16">Single-pass membrane protein</topology>
    </subcellularLocation>
</comment>
<dbReference type="GeneID" id="302270759"/>
<comment type="caution">
    <text evidence="16">Lacks conserved residue(s) required for the propagation of feature annotation.</text>
</comment>
<name>A0A1V4GPX4_MORLA</name>
<dbReference type="Proteomes" id="UP000191025">
    <property type="component" value="Unassembled WGS sequence"/>
</dbReference>
<keyword evidence="4 16" id="KW-0597">Phosphoprotein</keyword>
<dbReference type="EC" id="7.2.1.1" evidence="16 17"/>
<keyword evidence="9 16" id="KW-1133">Transmembrane helix</keyword>
<evidence type="ECO:0000256" key="11">
    <source>
        <dbReference type="ARBA" id="ARBA00023053"/>
    </source>
</evidence>
<dbReference type="SMART" id="SM00900">
    <property type="entry name" value="FMN_bind"/>
    <property type="match status" value="1"/>
</dbReference>
<evidence type="ECO:0000259" key="19">
    <source>
        <dbReference type="SMART" id="SM00900"/>
    </source>
</evidence>
<comment type="function">
    <text evidence="16">NQR complex catalyzes the reduction of ubiquinone-1 to ubiquinol by two successive reactions, coupled with the transport of Na(+) ions from the cytoplasm to the periplasm. NqrA to NqrE are probably involved in the second step, the conversion of ubisemiquinone to ubiquinol.</text>
</comment>